<dbReference type="InterPro" id="IPR007577">
    <property type="entry name" value="GlycoTrfase_DXD_sugar-bd_CS"/>
</dbReference>
<dbReference type="EMBL" id="QWIT01000623">
    <property type="protein sequence ID" value="RMZ21879.1"/>
    <property type="molecule type" value="Genomic_DNA"/>
</dbReference>
<dbReference type="VEuPathDB" id="FungiDB:BTJ68_14750"/>
<dbReference type="PANTHER" id="PTHR32385">
    <property type="entry name" value="MANNOSYL PHOSPHORYLINOSITOL CERAMIDE SYNTHASE"/>
    <property type="match status" value="1"/>
</dbReference>
<dbReference type="InterPro" id="IPR029044">
    <property type="entry name" value="Nucleotide-diphossugar_trans"/>
</dbReference>
<dbReference type="InterPro" id="IPR051706">
    <property type="entry name" value="Glycosyltransferase_domain"/>
</dbReference>
<dbReference type="OrthoDB" id="3647at2759"/>
<evidence type="ECO:0000256" key="7">
    <source>
        <dbReference type="SAM" id="Phobius"/>
    </source>
</evidence>
<evidence type="ECO:0000256" key="5">
    <source>
        <dbReference type="ARBA" id="ARBA00022989"/>
    </source>
</evidence>
<comment type="similarity">
    <text evidence="2">Belongs to the glycosyltransferase 32 family.</text>
</comment>
<dbReference type="Pfam" id="PF04488">
    <property type="entry name" value="Gly_transf_sug"/>
    <property type="match status" value="1"/>
</dbReference>
<keyword evidence="6 7" id="KW-0472">Membrane</keyword>
<evidence type="ECO:0000256" key="6">
    <source>
        <dbReference type="ARBA" id="ARBA00023136"/>
    </source>
</evidence>
<name>A0A3M7I8Q0_HORWE</name>
<keyword evidence="4 7" id="KW-0812">Transmembrane</keyword>
<dbReference type="GO" id="GO:0016020">
    <property type="term" value="C:membrane"/>
    <property type="evidence" value="ECO:0007669"/>
    <property type="project" value="UniProtKB-SubCell"/>
</dbReference>
<keyword evidence="5 7" id="KW-1133">Transmembrane helix</keyword>
<evidence type="ECO:0000256" key="4">
    <source>
        <dbReference type="ARBA" id="ARBA00022692"/>
    </source>
</evidence>
<dbReference type="GO" id="GO:0051999">
    <property type="term" value="P:mannosyl-inositol phosphorylceramide biosynthetic process"/>
    <property type="evidence" value="ECO:0007669"/>
    <property type="project" value="TreeGrafter"/>
</dbReference>
<dbReference type="GO" id="GO:0000030">
    <property type="term" value="F:mannosyltransferase activity"/>
    <property type="evidence" value="ECO:0007669"/>
    <property type="project" value="TreeGrafter"/>
</dbReference>
<comment type="subcellular location">
    <subcellularLocation>
        <location evidence="1">Membrane</location>
    </subcellularLocation>
</comment>
<gene>
    <name evidence="8" type="ORF">D0859_14106</name>
</gene>
<evidence type="ECO:0000313" key="9">
    <source>
        <dbReference type="Proteomes" id="UP000281677"/>
    </source>
</evidence>
<evidence type="ECO:0000256" key="1">
    <source>
        <dbReference type="ARBA" id="ARBA00004370"/>
    </source>
</evidence>
<reference evidence="8 9" key="1">
    <citation type="journal article" date="2018" name="BMC Genomics">
        <title>Genomic evidence for intraspecific hybridization in a clonal and extremely halotolerant yeast.</title>
        <authorList>
            <person name="Gostincar C."/>
            <person name="Stajich J.E."/>
            <person name="Zupancic J."/>
            <person name="Zalar P."/>
            <person name="Gunde-Cimerman N."/>
        </authorList>
    </citation>
    <scope>NUCLEOTIDE SEQUENCE [LARGE SCALE GENOMIC DNA]</scope>
    <source>
        <strain evidence="8 9">EXF-120</strain>
    </source>
</reference>
<evidence type="ECO:0000256" key="3">
    <source>
        <dbReference type="ARBA" id="ARBA00022679"/>
    </source>
</evidence>
<comment type="caution">
    <text evidence="8">The sequence shown here is derived from an EMBL/GenBank/DDBJ whole genome shotgun (WGS) entry which is preliminary data.</text>
</comment>
<dbReference type="Proteomes" id="UP000281677">
    <property type="component" value="Unassembled WGS sequence"/>
</dbReference>
<evidence type="ECO:0008006" key="10">
    <source>
        <dbReference type="Google" id="ProtNLM"/>
    </source>
</evidence>
<accession>A0A3M7I8Q0</accession>
<feature type="transmembrane region" description="Helical" evidence="7">
    <location>
        <begin position="346"/>
        <end position="363"/>
    </location>
</feature>
<organism evidence="8 9">
    <name type="scientific">Hortaea werneckii</name>
    <name type="common">Black yeast</name>
    <name type="synonym">Cladosporium werneckii</name>
    <dbReference type="NCBI Taxonomy" id="91943"/>
    <lineage>
        <taxon>Eukaryota</taxon>
        <taxon>Fungi</taxon>
        <taxon>Dikarya</taxon>
        <taxon>Ascomycota</taxon>
        <taxon>Pezizomycotina</taxon>
        <taxon>Dothideomycetes</taxon>
        <taxon>Dothideomycetidae</taxon>
        <taxon>Mycosphaerellales</taxon>
        <taxon>Teratosphaeriaceae</taxon>
        <taxon>Hortaea</taxon>
    </lineage>
</organism>
<proteinExistence type="inferred from homology"/>
<evidence type="ECO:0000256" key="2">
    <source>
        <dbReference type="ARBA" id="ARBA00009003"/>
    </source>
</evidence>
<dbReference type="AlphaFoldDB" id="A0A3M7I8Q0"/>
<keyword evidence="3" id="KW-0808">Transferase</keyword>
<feature type="transmembrane region" description="Helical" evidence="7">
    <location>
        <begin position="262"/>
        <end position="287"/>
    </location>
</feature>
<dbReference type="PANTHER" id="PTHR32385:SF20">
    <property type="entry name" value="MANNOSYL PHOSPHORYLINOSITOL CERAMIDE SYNTHASE CSH1-RELATED"/>
    <property type="match status" value="1"/>
</dbReference>
<dbReference type="SUPFAM" id="SSF53448">
    <property type="entry name" value="Nucleotide-diphospho-sugar transferases"/>
    <property type="match status" value="1"/>
</dbReference>
<sequence length="381" mass="44275">MTGDLSRSLLTAAVDFGTHWDKPPSKQTNKQRTGMGLPRPLRLAVLVLLVVLLILYPIWRQSSYERSLAASSISFADFPPDYADALKQAQRENKNPEYDWPPLPHPAPEAQTTIPPIIHFIWFRDLYHEHLDISEIPHIGSKAPEHCMEHNPDYEVITWNETAARALVEEHYSWLLPLYDGYRYPIQRIDAFKYVVLWHYGGVYMDLDIACRRKLDPLLPFAAWYPKASPFGVNNDLMASRARHPFVGYMLKQLAPRNWNLLFPYLTIFWSTGPQFTSDMLASWFWYYPPPNYPAGEKKLEFGSDTVFVLPQEFYSEQYTFFGHSPGGTWHGPDVAVVLWFVDHPWVLVVFAIGCLVLLRFGLKWRKERRLRNKTHRPASP</sequence>
<feature type="transmembrane region" description="Helical" evidence="7">
    <location>
        <begin position="41"/>
        <end position="59"/>
    </location>
</feature>
<evidence type="ECO:0000313" key="8">
    <source>
        <dbReference type="EMBL" id="RMZ21879.1"/>
    </source>
</evidence>
<protein>
    <recommendedName>
        <fullName evidence="10">Alpha 1,4-glycosyltransferase domain-containing protein</fullName>
    </recommendedName>
</protein>
<dbReference type="Gene3D" id="3.90.550.20">
    <property type="match status" value="1"/>
</dbReference>